<dbReference type="SUPFAM" id="SSF81324">
    <property type="entry name" value="Voltage-gated potassium channels"/>
    <property type="match status" value="1"/>
</dbReference>
<dbReference type="GO" id="GO:0006813">
    <property type="term" value="P:potassium ion transport"/>
    <property type="evidence" value="ECO:0007669"/>
    <property type="project" value="InterPro"/>
</dbReference>
<evidence type="ECO:0000256" key="2">
    <source>
        <dbReference type="SAM" id="Phobius"/>
    </source>
</evidence>
<dbReference type="InterPro" id="IPR003148">
    <property type="entry name" value="RCK_N"/>
</dbReference>
<protein>
    <recommendedName>
        <fullName evidence="3">RCK N-terminal domain-containing protein</fullName>
    </recommendedName>
</protein>
<comment type="caution">
    <text evidence="4">The sequence shown here is derived from an EMBL/GenBank/DDBJ whole genome shotgun (WGS) entry which is preliminary data.</text>
</comment>
<feature type="domain" description="RCK N-terminal" evidence="3">
    <location>
        <begin position="260"/>
        <end position="378"/>
    </location>
</feature>
<feature type="region of interest" description="Disordered" evidence="1">
    <location>
        <begin position="1"/>
        <end position="30"/>
    </location>
</feature>
<evidence type="ECO:0000256" key="1">
    <source>
        <dbReference type="SAM" id="MobiDB-lite"/>
    </source>
</evidence>
<sequence>MSYSERMSKGSPASSARARRVRTSTCSGSRPSLTYLRMRLAAFMAMRAKEGAAGGREGGSIACTAAPECDDFMKMVLKACCQHADLAVAFCRPYQKQAGKRLPMMGDAARPGTARGAWRAVCQVCFLQGADHAMPIYRIIDSRLGRARLRQWRNRALAFLGLLAGMIVVFAAGLAMLAGSGEAPSARFFTGLWNAVNLVTTLGDFTRFNPEQRVFMLFGMLAAMLFGAFAINQLTGILSSDAVLVYRENRAMERELKQLSGHTVVIGFVGLGRRVAQDLRAAGRQVVVIDKDDMHASDAAGLGFMVIHGDAGIDDTVLHRANIATAAELYVTTADPSRNLVITLMSHTLNAGLQIAVMGDNARWGEMFRRAGATRVVIADELLSAAMIDAAGAAPAAVCH</sequence>
<proteinExistence type="predicted"/>
<accession>A0A4V4N6Z9</accession>
<dbReference type="InterPro" id="IPR050721">
    <property type="entry name" value="Trk_Ktr_HKT_K-transport"/>
</dbReference>
<keyword evidence="2" id="KW-0812">Transmembrane</keyword>
<dbReference type="EMBL" id="STGJ01000023">
    <property type="protein sequence ID" value="TIC78653.1"/>
    <property type="molecule type" value="Genomic_DNA"/>
</dbReference>
<dbReference type="Gene3D" id="3.40.50.720">
    <property type="entry name" value="NAD(P)-binding Rossmann-like Domain"/>
    <property type="match status" value="1"/>
</dbReference>
<dbReference type="PANTHER" id="PTHR43833">
    <property type="entry name" value="POTASSIUM CHANNEL PROTEIN 2-RELATED-RELATED"/>
    <property type="match status" value="1"/>
</dbReference>
<keyword evidence="2" id="KW-1133">Transmembrane helix</keyword>
<organism evidence="4 5">
    <name type="scientific">Crenobacter intestini</name>
    <dbReference type="NCBI Taxonomy" id="2563443"/>
    <lineage>
        <taxon>Bacteria</taxon>
        <taxon>Pseudomonadati</taxon>
        <taxon>Pseudomonadota</taxon>
        <taxon>Betaproteobacteria</taxon>
        <taxon>Neisseriales</taxon>
        <taxon>Neisseriaceae</taxon>
        <taxon>Crenobacter</taxon>
    </lineage>
</organism>
<dbReference type="SUPFAM" id="SSF51735">
    <property type="entry name" value="NAD(P)-binding Rossmann-fold domains"/>
    <property type="match status" value="1"/>
</dbReference>
<gene>
    <name evidence="4" type="ORF">E5K04_15250</name>
</gene>
<feature type="transmembrane region" description="Helical" evidence="2">
    <location>
        <begin position="214"/>
        <end position="231"/>
    </location>
</feature>
<dbReference type="OrthoDB" id="9111293at2"/>
<dbReference type="Proteomes" id="UP000308891">
    <property type="component" value="Unassembled WGS sequence"/>
</dbReference>
<dbReference type="InterPro" id="IPR036291">
    <property type="entry name" value="NAD(P)-bd_dom_sf"/>
</dbReference>
<feature type="transmembrane region" description="Helical" evidence="2">
    <location>
        <begin position="156"/>
        <end position="179"/>
    </location>
</feature>
<dbReference type="Gene3D" id="1.10.287.70">
    <property type="match status" value="1"/>
</dbReference>
<keyword evidence="2" id="KW-0472">Membrane</keyword>
<dbReference type="PANTHER" id="PTHR43833:SF9">
    <property type="entry name" value="POTASSIUM CHANNEL PROTEIN YUGO-RELATED"/>
    <property type="match status" value="1"/>
</dbReference>
<evidence type="ECO:0000313" key="4">
    <source>
        <dbReference type="EMBL" id="TIC78653.1"/>
    </source>
</evidence>
<name>A0A4V4N6Z9_9NEIS</name>
<reference evidence="4 5" key="1">
    <citation type="submission" date="2019-04" db="EMBL/GenBank/DDBJ databases">
        <title>Crenobacter sp. nov.</title>
        <authorList>
            <person name="Shi S."/>
        </authorList>
    </citation>
    <scope>NUCLEOTIDE SEQUENCE [LARGE SCALE GENOMIC DNA]</scope>
    <source>
        <strain evidence="4 5">GY 70310</strain>
    </source>
</reference>
<evidence type="ECO:0000313" key="5">
    <source>
        <dbReference type="Proteomes" id="UP000308891"/>
    </source>
</evidence>
<dbReference type="PROSITE" id="PS51201">
    <property type="entry name" value="RCK_N"/>
    <property type="match status" value="1"/>
</dbReference>
<evidence type="ECO:0000259" key="3">
    <source>
        <dbReference type="PROSITE" id="PS51201"/>
    </source>
</evidence>
<dbReference type="Pfam" id="PF02254">
    <property type="entry name" value="TrkA_N"/>
    <property type="match status" value="1"/>
</dbReference>
<keyword evidence="5" id="KW-1185">Reference proteome</keyword>
<dbReference type="AlphaFoldDB" id="A0A4V4N6Z9"/>